<feature type="non-terminal residue" evidence="9">
    <location>
        <position position="1421"/>
    </location>
</feature>
<dbReference type="SUPFAM" id="SSF50985">
    <property type="entry name" value="RCC1/BLIP-II"/>
    <property type="match status" value="2"/>
</dbReference>
<gene>
    <name evidence="9" type="ORF">METZ01_LOCUS66431</name>
</gene>
<feature type="domain" description="RCC1-like" evidence="8">
    <location>
        <begin position="819"/>
        <end position="1117"/>
    </location>
</feature>
<dbReference type="Pfam" id="PF25390">
    <property type="entry name" value="WD40_RLD"/>
    <property type="match status" value="1"/>
</dbReference>
<evidence type="ECO:0000256" key="6">
    <source>
        <dbReference type="SAM" id="MobiDB-lite"/>
    </source>
</evidence>
<dbReference type="InterPro" id="IPR034058">
    <property type="entry name" value="TagA/B/C/D_pept_dom"/>
</dbReference>
<reference evidence="9" key="1">
    <citation type="submission" date="2018-05" db="EMBL/GenBank/DDBJ databases">
        <authorList>
            <person name="Lanie J.A."/>
            <person name="Ng W.-L."/>
            <person name="Kazmierczak K.M."/>
            <person name="Andrzejewski T.M."/>
            <person name="Davidsen T.M."/>
            <person name="Wayne K.J."/>
            <person name="Tettelin H."/>
            <person name="Glass J.I."/>
            <person name="Rusch D."/>
            <person name="Podicherti R."/>
            <person name="Tsui H.-C.T."/>
            <person name="Winkler M.E."/>
        </authorList>
    </citation>
    <scope>NUCLEOTIDE SEQUENCE</scope>
</reference>
<dbReference type="InterPro" id="IPR023828">
    <property type="entry name" value="Peptidase_S8_Ser-AS"/>
</dbReference>
<keyword evidence="1" id="KW-0344">Guanine-nucleotide releasing factor</keyword>
<dbReference type="GO" id="GO:0006508">
    <property type="term" value="P:proteolysis"/>
    <property type="evidence" value="ECO:0007669"/>
    <property type="project" value="UniProtKB-KW"/>
</dbReference>
<feature type="region of interest" description="Disordered" evidence="6">
    <location>
        <begin position="1191"/>
        <end position="1210"/>
    </location>
</feature>
<dbReference type="InterPro" id="IPR058923">
    <property type="entry name" value="RCC1-like_dom"/>
</dbReference>
<dbReference type="InterPro" id="IPR008979">
    <property type="entry name" value="Galactose-bd-like_sf"/>
</dbReference>
<dbReference type="Pfam" id="PF13540">
    <property type="entry name" value="RCC1_2"/>
    <property type="match status" value="2"/>
</dbReference>
<protein>
    <submittedName>
        <fullName evidence="9">Uncharacterized protein</fullName>
    </submittedName>
</protein>
<evidence type="ECO:0000256" key="1">
    <source>
        <dbReference type="ARBA" id="ARBA00022658"/>
    </source>
</evidence>
<dbReference type="GO" id="GO:0005085">
    <property type="term" value="F:guanyl-nucleotide exchange factor activity"/>
    <property type="evidence" value="ECO:0007669"/>
    <property type="project" value="TreeGrafter"/>
</dbReference>
<name>A0A381TFR0_9ZZZZ</name>
<dbReference type="Gene3D" id="2.130.10.30">
    <property type="entry name" value="Regulator of chromosome condensation 1/beta-lactamase-inhibitor protein II"/>
    <property type="match status" value="3"/>
</dbReference>
<dbReference type="SUPFAM" id="SSF52743">
    <property type="entry name" value="Subtilisin-like"/>
    <property type="match status" value="1"/>
</dbReference>
<dbReference type="CDD" id="cd04842">
    <property type="entry name" value="Peptidases_S8_Kp43_protease"/>
    <property type="match status" value="1"/>
</dbReference>
<evidence type="ECO:0000256" key="3">
    <source>
        <dbReference type="ARBA" id="ARBA00022737"/>
    </source>
</evidence>
<dbReference type="PRINTS" id="PR00723">
    <property type="entry name" value="SUBTILISIN"/>
</dbReference>
<dbReference type="SUPFAM" id="SSF49785">
    <property type="entry name" value="Galactose-binding domain-like"/>
    <property type="match status" value="1"/>
</dbReference>
<dbReference type="PROSITE" id="PS51892">
    <property type="entry name" value="SUBTILASE"/>
    <property type="match status" value="1"/>
</dbReference>
<dbReference type="PANTHER" id="PTHR45982">
    <property type="entry name" value="REGULATOR OF CHROMOSOME CONDENSATION"/>
    <property type="match status" value="1"/>
</dbReference>
<dbReference type="Pfam" id="PF00082">
    <property type="entry name" value="Peptidase_S8"/>
    <property type="match status" value="1"/>
</dbReference>
<dbReference type="InterPro" id="IPR009091">
    <property type="entry name" value="RCC1/BLIP-II"/>
</dbReference>
<proteinExistence type="predicted"/>
<dbReference type="PROSITE" id="PS00137">
    <property type="entry name" value="SUBTILASE_HIS"/>
    <property type="match status" value="1"/>
</dbReference>
<keyword evidence="3" id="KW-0677">Repeat</keyword>
<dbReference type="Gene3D" id="3.40.50.200">
    <property type="entry name" value="Peptidase S8/S53 domain"/>
    <property type="match status" value="1"/>
</dbReference>
<dbReference type="EMBL" id="UINC01004337">
    <property type="protein sequence ID" value="SVA13577.1"/>
    <property type="molecule type" value="Genomic_DNA"/>
</dbReference>
<dbReference type="PROSITE" id="PS50012">
    <property type="entry name" value="RCC1_3"/>
    <property type="match status" value="7"/>
</dbReference>
<dbReference type="InterPro" id="IPR000408">
    <property type="entry name" value="Reg_chr_condens"/>
</dbReference>
<feature type="domain" description="Peptidase S8/S53" evidence="7">
    <location>
        <begin position="280"/>
        <end position="662"/>
    </location>
</feature>
<evidence type="ECO:0000256" key="5">
    <source>
        <dbReference type="ARBA" id="ARBA00022825"/>
    </source>
</evidence>
<dbReference type="SMART" id="SM01411">
    <property type="entry name" value="Ephrin_rec_like"/>
    <property type="match status" value="1"/>
</dbReference>
<keyword evidence="4" id="KW-0378">Hydrolase</keyword>
<dbReference type="Gene3D" id="2.10.50.10">
    <property type="entry name" value="Tumor Necrosis Factor Receptor, subunit A, domain 2"/>
    <property type="match status" value="1"/>
</dbReference>
<accession>A0A381TFR0</accession>
<sequence>MPSGNGARIHLSLLLTALMLMPTMLALASFSHEQEEMGTESSPLRSSDKNLGAYLGQLGVPQTNDVSHGWNVEGNIGEAALYHRTAAYVPIQDWTAKTGERIVSGWHTLGHDYPIPSDWKSELSDLGIDCQTFFAPQGFHCNVPELPPETLMEHGVIGIFRLDPTDKLAPDILPIMKFGLDSSAIKEGDSFILRVLIAGPGLDHISLEKEVEVRDFFSERFVTIVANQDEVNWLVNQNYVEWVEPVYPDELMNGEATEIMNVNWVRDGTNMGGALNGLTGDGVIIGVMDSGLDVAGACTSLSSCNSVNSGTIHPAFAGRLAYADSFWGSPARESWTECQAGDDGPNDQHGHGTHVAGSVLGDGSNSEEGYDGTGSAPGAQLYMQSVACWHYTSQKGWKYYMFTPDDYQNDIFQPAYDAGARVHTNSWGSAPSGNEYTLDSLLIDQSAYAMDDLLILYAMGNDGEDANLNGEIDLALLNPQATAKNILSIGASENFRCDIYYYTWSDVGYGAAPIKDDLLACETEGIAALSNRGPTEDGRIKPDLVAPGTFIASTRSTDTDEDGDPVEYTWGYPGGSSDYYAYNTGTSMATPLTAGAAALVIEFLNDRDDYDCTSPTYDCPASALLKAMMSAGAHDMDGQYQTGGDGKNSAIDAAPNNHEGWGRVDIQGAVGSSFTDGIDITTSESHSLKLEVTPGTSEFRVVLSWNDPPNSPSALYQLVNDLDITLKDPSGDYFDYTNDDVNNLVGITVENPDAGDWEIIITGVSVPEPNPGCECQTYYVAASGGLAITDMRHPVSDGLFSGELLHHAGFQSGSIFTETTIATGDEHICTIFHDSSLQCWGDNSHGQLGDGTTTDRQTMTPVGLEAGRTAVSVSAGASHTCATLDDSSLKCWGKNNQGQLGDGTTASSASPVSVGLGGFPVQVSAGLKHTCAVLTDASLECWGDNSHGQLGDGTTTDSSSPVAVSFSGGQKVLAVSAGGSHTCAVLNDRSLKCWGENGDGQLGIGSSVDSSSPADVNLGDYVVAVSTGESHTCGLRVDQDLKCWGGNDQGQLGTGDQVSQDSPPSSSILSGITSIDSGIKHNCAIGTAQVLHCWGGNSDGQVGDGTTSTVTSPSTIGMDTNPVLGTIAVVVGDSYSCATASDDLLRCWGGADAGTITIGLAPSQFELPRWTYINSAERDLDNDGSLNLFDTHGAGDSDGDGFPAGPNDIDDGNPAIAKDCNAGSYGRYICKQATVGFYVGSQGSLVMTPARAGHYVDSDGAQADSPCGIGTYQELTGQTSCDPARAGYYVDGIGASSDTPCPGGTFNPDTGSISSGDCDGSEPGYNVPILTQISSGSYHTCAVLDDGSVSCWGDNANGQLGDGTRVGHTVPDSVLLPLGKSAVSISAGSYHTCAVLDDGSLRCWGSNEFGQLGDGTSIERT</sequence>
<dbReference type="InterPro" id="IPR036852">
    <property type="entry name" value="Peptidase_S8/S53_dom_sf"/>
</dbReference>
<evidence type="ECO:0000313" key="9">
    <source>
        <dbReference type="EMBL" id="SVA13577.1"/>
    </source>
</evidence>
<dbReference type="PROSITE" id="PS00138">
    <property type="entry name" value="SUBTILASE_SER"/>
    <property type="match status" value="1"/>
</dbReference>
<evidence type="ECO:0000256" key="2">
    <source>
        <dbReference type="ARBA" id="ARBA00022670"/>
    </source>
</evidence>
<organism evidence="9">
    <name type="scientific">marine metagenome</name>
    <dbReference type="NCBI Taxonomy" id="408172"/>
    <lineage>
        <taxon>unclassified sequences</taxon>
        <taxon>metagenomes</taxon>
        <taxon>ecological metagenomes</taxon>
    </lineage>
</organism>
<evidence type="ECO:0000259" key="8">
    <source>
        <dbReference type="Pfam" id="PF25390"/>
    </source>
</evidence>
<evidence type="ECO:0000259" key="7">
    <source>
        <dbReference type="Pfam" id="PF00082"/>
    </source>
</evidence>
<dbReference type="InterPro" id="IPR022398">
    <property type="entry name" value="Peptidase_S8_His-AS"/>
</dbReference>
<dbReference type="PANTHER" id="PTHR45982:SF1">
    <property type="entry name" value="REGULATOR OF CHROMOSOME CONDENSATION"/>
    <property type="match status" value="1"/>
</dbReference>
<dbReference type="InterPro" id="IPR015500">
    <property type="entry name" value="Peptidase_S8_subtilisin-rel"/>
</dbReference>
<keyword evidence="5" id="KW-0720">Serine protease</keyword>
<dbReference type="GO" id="GO:0004252">
    <property type="term" value="F:serine-type endopeptidase activity"/>
    <property type="evidence" value="ECO:0007669"/>
    <property type="project" value="InterPro"/>
</dbReference>
<evidence type="ECO:0000256" key="4">
    <source>
        <dbReference type="ARBA" id="ARBA00022801"/>
    </source>
</evidence>
<keyword evidence="2" id="KW-0645">Protease</keyword>
<feature type="region of interest" description="Disordered" evidence="6">
    <location>
        <begin position="335"/>
        <end position="372"/>
    </location>
</feature>
<dbReference type="GO" id="GO:0005737">
    <property type="term" value="C:cytoplasm"/>
    <property type="evidence" value="ECO:0007669"/>
    <property type="project" value="TreeGrafter"/>
</dbReference>
<dbReference type="Gene3D" id="2.60.120.380">
    <property type="match status" value="1"/>
</dbReference>
<dbReference type="InterPro" id="IPR000209">
    <property type="entry name" value="Peptidase_S8/S53_dom"/>
</dbReference>
<dbReference type="InterPro" id="IPR051553">
    <property type="entry name" value="Ran_GTPase-activating"/>
</dbReference>